<evidence type="ECO:0000256" key="8">
    <source>
        <dbReference type="ARBA" id="ARBA00022801"/>
    </source>
</evidence>
<dbReference type="EMBL" id="CP043315">
    <property type="protein sequence ID" value="QEK37904.1"/>
    <property type="molecule type" value="Genomic_DNA"/>
</dbReference>
<evidence type="ECO:0000259" key="12">
    <source>
        <dbReference type="SMART" id="SM00986"/>
    </source>
</evidence>
<dbReference type="AlphaFoldDB" id="A0A5C0UFT0"/>
<dbReference type="NCBIfam" id="TIGR00758">
    <property type="entry name" value="UDG_fam4"/>
    <property type="match status" value="1"/>
</dbReference>
<name>A0A5C0UFT0_9PROT</name>
<dbReference type="GO" id="GO:0006281">
    <property type="term" value="P:DNA repair"/>
    <property type="evidence" value="ECO:0007669"/>
    <property type="project" value="UniProtKB-KW"/>
</dbReference>
<dbReference type="GO" id="GO:0004844">
    <property type="term" value="F:uracil DNA N-glycosylase activity"/>
    <property type="evidence" value="ECO:0007669"/>
    <property type="project" value="UniProtKB-EC"/>
</dbReference>
<comment type="catalytic activity">
    <reaction evidence="1">
        <text>Hydrolyzes single-stranded DNA or mismatched double-stranded DNA and polynucleotides, releasing free uracil.</text>
        <dbReference type="EC" id="3.2.2.27"/>
    </reaction>
</comment>
<dbReference type="InterPro" id="IPR051536">
    <property type="entry name" value="UDG_Type-4/5"/>
</dbReference>
<organism evidence="13 14">
    <name type="scientific">Candidatus Cytomitobacter indipagum</name>
    <dbReference type="NCBI Taxonomy" id="2601575"/>
    <lineage>
        <taxon>Bacteria</taxon>
        <taxon>Pseudomonadati</taxon>
        <taxon>Pseudomonadota</taxon>
        <taxon>Alphaproteobacteria</taxon>
        <taxon>Holosporales</taxon>
        <taxon>Holosporaceae</taxon>
        <taxon>Candidatus Cytomitobacter</taxon>
    </lineage>
</organism>
<dbReference type="InterPro" id="IPR005122">
    <property type="entry name" value="Uracil-DNA_glycosylase-like"/>
</dbReference>
<keyword evidence="11" id="KW-0234">DNA repair</keyword>
<keyword evidence="10" id="KW-0411">Iron-sulfur</keyword>
<dbReference type="InterPro" id="IPR036895">
    <property type="entry name" value="Uracil-DNA_glycosylase-like_sf"/>
</dbReference>
<evidence type="ECO:0000256" key="9">
    <source>
        <dbReference type="ARBA" id="ARBA00023004"/>
    </source>
</evidence>
<proteinExistence type="inferred from homology"/>
<keyword evidence="6" id="KW-0479">Metal-binding</keyword>
<dbReference type="CDD" id="cd10030">
    <property type="entry name" value="UDG-F4_TTUDGA_SPO1dp_like"/>
    <property type="match status" value="1"/>
</dbReference>
<comment type="similarity">
    <text evidence="2">Belongs to the uracil-DNA glycosylase (UDG) superfamily. Type 4 (UDGa) family.</text>
</comment>
<dbReference type="PANTHER" id="PTHR33693">
    <property type="entry name" value="TYPE-5 URACIL-DNA GLYCOSYLASE"/>
    <property type="match status" value="1"/>
</dbReference>
<keyword evidence="14" id="KW-1185">Reference proteome</keyword>
<dbReference type="SMART" id="SM00987">
    <property type="entry name" value="UreE_C"/>
    <property type="match status" value="1"/>
</dbReference>
<dbReference type="GO" id="GO:0051539">
    <property type="term" value="F:4 iron, 4 sulfur cluster binding"/>
    <property type="evidence" value="ECO:0007669"/>
    <property type="project" value="UniProtKB-KW"/>
</dbReference>
<dbReference type="SUPFAM" id="SSF52141">
    <property type="entry name" value="Uracil-DNA glycosylase-like"/>
    <property type="match status" value="1"/>
</dbReference>
<dbReference type="RefSeq" id="WP_148980751.1">
    <property type="nucleotide sequence ID" value="NZ_CP043315.1"/>
</dbReference>
<evidence type="ECO:0000256" key="1">
    <source>
        <dbReference type="ARBA" id="ARBA00001400"/>
    </source>
</evidence>
<evidence type="ECO:0000256" key="5">
    <source>
        <dbReference type="ARBA" id="ARBA00022485"/>
    </source>
</evidence>
<evidence type="ECO:0000256" key="10">
    <source>
        <dbReference type="ARBA" id="ARBA00023014"/>
    </source>
</evidence>
<accession>A0A5C0UFT0</accession>
<dbReference type="EC" id="3.2.2.27" evidence="3"/>
<evidence type="ECO:0000256" key="11">
    <source>
        <dbReference type="ARBA" id="ARBA00023204"/>
    </source>
</evidence>
<keyword evidence="5" id="KW-0004">4Fe-4S</keyword>
<dbReference type="PANTHER" id="PTHR33693:SF1">
    <property type="entry name" value="TYPE-4 URACIL-DNA GLYCOSYLASE"/>
    <property type="match status" value="1"/>
</dbReference>
<sequence>MSKSYELWVKKMHAKPSMPNYSNYSDRPEYSSCDNSMRSENFQENCSGESDDCIQSDCLETNDIKIKKTTINDMKIKENVIQKSIQTKEKKMKTKEKIVMENFQEFVKSNTLSELRSNLAKIEFPFKKYATTMVFSDGNSESPLMLIGEAPGQEEDKQGKPFVGESGKLLESMLNAAKIYRKNYYITNIVPWRPPENRAPTTEEIKIMRPYILNHIEIINPKIVILIGSTSYKAVMNQVKAITTVRGEFIDHNNRLYIPIFHPSYLLRSPSKKKDMWRDMLSIKNKIKELNLDILE</sequence>
<evidence type="ECO:0000256" key="4">
    <source>
        <dbReference type="ARBA" id="ARBA00019403"/>
    </source>
</evidence>
<dbReference type="Gene3D" id="3.40.470.10">
    <property type="entry name" value="Uracil-DNA glycosylase-like domain"/>
    <property type="match status" value="1"/>
</dbReference>
<gene>
    <name evidence="13" type="ORF">FZC35_00695</name>
</gene>
<reference evidence="13 14" key="1">
    <citation type="submission" date="2019-08" db="EMBL/GenBank/DDBJ databases">
        <title>Highly reduced genomes of protist endosymbionts show evolutionary convergence.</title>
        <authorList>
            <person name="George E."/>
            <person name="Husnik F."/>
            <person name="Tashyreva D."/>
            <person name="Prokopchuk G."/>
            <person name="Horak A."/>
            <person name="Kwong W.K."/>
            <person name="Lukes J."/>
            <person name="Keeling P.J."/>
        </authorList>
    </citation>
    <scope>NUCLEOTIDE SEQUENCE [LARGE SCALE GENOMIC DNA]</scope>
    <source>
        <strain evidence="13">1605</strain>
    </source>
</reference>
<keyword evidence="8" id="KW-0378">Hydrolase</keyword>
<dbReference type="OrthoDB" id="5290748at2"/>
<feature type="domain" description="Uracil-DNA glycosylase-like" evidence="12">
    <location>
        <begin position="135"/>
        <end position="281"/>
    </location>
</feature>
<dbReference type="SMART" id="SM00986">
    <property type="entry name" value="UDG"/>
    <property type="match status" value="1"/>
</dbReference>
<dbReference type="Proteomes" id="UP000325155">
    <property type="component" value="Chromosome"/>
</dbReference>
<keyword evidence="9" id="KW-0408">Iron</keyword>
<evidence type="ECO:0000256" key="6">
    <source>
        <dbReference type="ARBA" id="ARBA00022723"/>
    </source>
</evidence>
<dbReference type="InterPro" id="IPR005273">
    <property type="entry name" value="Ura-DNA_glyco_family4"/>
</dbReference>
<evidence type="ECO:0000256" key="3">
    <source>
        <dbReference type="ARBA" id="ARBA00012030"/>
    </source>
</evidence>
<keyword evidence="7" id="KW-0227">DNA damage</keyword>
<protein>
    <recommendedName>
        <fullName evidence="4">Type-4 uracil-DNA glycosylase</fullName>
        <ecNumber evidence="3">3.2.2.27</ecNumber>
    </recommendedName>
</protein>
<dbReference type="Pfam" id="PF03167">
    <property type="entry name" value="UDG"/>
    <property type="match status" value="1"/>
</dbReference>
<dbReference type="KEGG" id="cip:FZC35_00695"/>
<evidence type="ECO:0000313" key="14">
    <source>
        <dbReference type="Proteomes" id="UP000325155"/>
    </source>
</evidence>
<evidence type="ECO:0000256" key="2">
    <source>
        <dbReference type="ARBA" id="ARBA00006521"/>
    </source>
</evidence>
<evidence type="ECO:0000256" key="7">
    <source>
        <dbReference type="ARBA" id="ARBA00022763"/>
    </source>
</evidence>
<dbReference type="GO" id="GO:0046872">
    <property type="term" value="F:metal ion binding"/>
    <property type="evidence" value="ECO:0007669"/>
    <property type="project" value="UniProtKB-KW"/>
</dbReference>
<evidence type="ECO:0000313" key="13">
    <source>
        <dbReference type="EMBL" id="QEK37904.1"/>
    </source>
</evidence>